<dbReference type="InterPro" id="IPR012677">
    <property type="entry name" value="Nucleotide-bd_a/b_plait_sf"/>
</dbReference>
<evidence type="ECO:0000256" key="7">
    <source>
        <dbReference type="ARBA" id="ARBA00039977"/>
    </source>
</evidence>
<dbReference type="InterPro" id="IPR013025">
    <property type="entry name" value="Ribosomal_uL23-like"/>
</dbReference>
<evidence type="ECO:0000313" key="10">
    <source>
        <dbReference type="Proteomes" id="UP001278500"/>
    </source>
</evidence>
<comment type="subcellular location">
    <subcellularLocation>
        <location evidence="1">Mitochondrion</location>
    </subcellularLocation>
</comment>
<dbReference type="RefSeq" id="XP_062678666.1">
    <property type="nucleotide sequence ID" value="XM_062823086.1"/>
</dbReference>
<dbReference type="SUPFAM" id="SSF54189">
    <property type="entry name" value="Ribosomal proteins S24e, L23 and L15e"/>
    <property type="match status" value="1"/>
</dbReference>
<sequence>MASVAKTGAEALRNAPFRVGKKQIFLPNHVITFVRPLPKQPPNLATFIVPLEFNKLDLRDYLYHVYNVEVTGVRSFVNQRMHEQRHGEVGNWRRPKSQKMMIAELAKPFVWPKPPAEDAREAFDYGTWKKQNTAQEEDRRFKGIRAQGEVVPPSQFEVTKDRKAIKARQSKFLSGEETWAPGKVNSFLNSKIAPEEEGWSEVEENLPLDESAEAAAEESSSKASETKQ</sequence>
<reference evidence="9" key="1">
    <citation type="journal article" date="2023" name="Mol. Phylogenet. Evol.">
        <title>Genome-scale phylogeny and comparative genomics of the fungal order Sordariales.</title>
        <authorList>
            <person name="Hensen N."/>
            <person name="Bonometti L."/>
            <person name="Westerberg I."/>
            <person name="Brannstrom I.O."/>
            <person name="Guillou S."/>
            <person name="Cros-Aarteil S."/>
            <person name="Calhoun S."/>
            <person name="Haridas S."/>
            <person name="Kuo A."/>
            <person name="Mondo S."/>
            <person name="Pangilinan J."/>
            <person name="Riley R."/>
            <person name="LaButti K."/>
            <person name="Andreopoulos B."/>
            <person name="Lipzen A."/>
            <person name="Chen C."/>
            <person name="Yan M."/>
            <person name="Daum C."/>
            <person name="Ng V."/>
            <person name="Clum A."/>
            <person name="Steindorff A."/>
            <person name="Ohm R.A."/>
            <person name="Martin F."/>
            <person name="Silar P."/>
            <person name="Natvig D.O."/>
            <person name="Lalanne C."/>
            <person name="Gautier V."/>
            <person name="Ament-Velasquez S.L."/>
            <person name="Kruys A."/>
            <person name="Hutchinson M.I."/>
            <person name="Powell A.J."/>
            <person name="Barry K."/>
            <person name="Miller A.N."/>
            <person name="Grigoriev I.V."/>
            <person name="Debuchy R."/>
            <person name="Gladieux P."/>
            <person name="Hiltunen Thoren M."/>
            <person name="Johannesson H."/>
        </authorList>
    </citation>
    <scope>NUCLEOTIDE SEQUENCE</scope>
    <source>
        <strain evidence="9">CBS 560.94</strain>
    </source>
</reference>
<accession>A0AAE0MP24</accession>
<dbReference type="Proteomes" id="UP001278500">
    <property type="component" value="Unassembled WGS sequence"/>
</dbReference>
<evidence type="ECO:0000256" key="2">
    <source>
        <dbReference type="ARBA" id="ARBA00006700"/>
    </source>
</evidence>
<dbReference type="AlphaFoldDB" id="A0AAE0MP24"/>
<reference evidence="9" key="2">
    <citation type="submission" date="2023-06" db="EMBL/GenBank/DDBJ databases">
        <authorList>
            <consortium name="Lawrence Berkeley National Laboratory"/>
            <person name="Haridas S."/>
            <person name="Hensen N."/>
            <person name="Bonometti L."/>
            <person name="Westerberg I."/>
            <person name="Brannstrom I.O."/>
            <person name="Guillou S."/>
            <person name="Cros-Aarteil S."/>
            <person name="Calhoun S."/>
            <person name="Kuo A."/>
            <person name="Mondo S."/>
            <person name="Pangilinan J."/>
            <person name="Riley R."/>
            <person name="Labutti K."/>
            <person name="Andreopoulos B."/>
            <person name="Lipzen A."/>
            <person name="Chen C."/>
            <person name="Yanf M."/>
            <person name="Daum C."/>
            <person name="Ng V."/>
            <person name="Clum A."/>
            <person name="Steindorff A."/>
            <person name="Ohm R."/>
            <person name="Martin F."/>
            <person name="Silar P."/>
            <person name="Natvig D."/>
            <person name="Lalanne C."/>
            <person name="Gautier V."/>
            <person name="Ament-Velasquez S.L."/>
            <person name="Kruys A."/>
            <person name="Hutchinson M.I."/>
            <person name="Powell A.J."/>
            <person name="Barry K."/>
            <person name="Miller A.N."/>
            <person name="Grigoriev I.V."/>
            <person name="Debuchy R."/>
            <person name="Gladieux P."/>
            <person name="Thoren M.H."/>
            <person name="Johannesson H."/>
        </authorList>
    </citation>
    <scope>NUCLEOTIDE SEQUENCE</scope>
    <source>
        <strain evidence="9">CBS 560.94</strain>
    </source>
</reference>
<dbReference type="GeneID" id="87860240"/>
<keyword evidence="4" id="KW-0496">Mitochondrion</keyword>
<feature type="compositionally biased region" description="Acidic residues" evidence="8">
    <location>
        <begin position="195"/>
        <end position="216"/>
    </location>
</feature>
<evidence type="ECO:0000256" key="3">
    <source>
        <dbReference type="ARBA" id="ARBA00022980"/>
    </source>
</evidence>
<evidence type="ECO:0000256" key="5">
    <source>
        <dbReference type="ARBA" id="ARBA00023274"/>
    </source>
</evidence>
<dbReference type="Gene3D" id="3.30.70.330">
    <property type="match status" value="1"/>
</dbReference>
<dbReference type="InterPro" id="IPR012678">
    <property type="entry name" value="Ribosomal_uL23/eL15/eS24_sf"/>
</dbReference>
<protein>
    <recommendedName>
        <fullName evidence="7">Large ribosomal subunit protein uL23m</fullName>
    </recommendedName>
</protein>
<gene>
    <name evidence="9" type="ORF">B0H65DRAFT_296386</name>
</gene>
<keyword evidence="5" id="KW-0687">Ribonucleoprotein</keyword>
<evidence type="ECO:0000256" key="6">
    <source>
        <dbReference type="ARBA" id="ARBA00037226"/>
    </source>
</evidence>
<feature type="region of interest" description="Disordered" evidence="8">
    <location>
        <begin position="194"/>
        <end position="228"/>
    </location>
</feature>
<organism evidence="9 10">
    <name type="scientific">Neurospora tetraspora</name>
    <dbReference type="NCBI Taxonomy" id="94610"/>
    <lineage>
        <taxon>Eukaryota</taxon>
        <taxon>Fungi</taxon>
        <taxon>Dikarya</taxon>
        <taxon>Ascomycota</taxon>
        <taxon>Pezizomycotina</taxon>
        <taxon>Sordariomycetes</taxon>
        <taxon>Sordariomycetidae</taxon>
        <taxon>Sordariales</taxon>
        <taxon>Sordariaceae</taxon>
        <taxon>Neurospora</taxon>
    </lineage>
</organism>
<dbReference type="PANTHER" id="PTHR12059:SF5">
    <property type="entry name" value="LARGE RIBOSOMAL SUBUNIT PROTEIN UL23M"/>
    <property type="match status" value="1"/>
</dbReference>
<comment type="similarity">
    <text evidence="2">Belongs to the universal ribosomal protein uL23 family.</text>
</comment>
<comment type="function">
    <text evidence="6">Component of the mitochondrial ribosome (mitoribosome), a dedicated translation machinery responsible for the synthesis of mitochondrial genome-encoded proteins, including at least some of the essential transmembrane subunits of the mitochondrial respiratory chain. The mitoribosomes are attached to the mitochondrial inner membrane and translation products are cotranslationally integrated into the membrane.</text>
</comment>
<dbReference type="GO" id="GO:0032543">
    <property type="term" value="P:mitochondrial translation"/>
    <property type="evidence" value="ECO:0007669"/>
    <property type="project" value="TreeGrafter"/>
</dbReference>
<dbReference type="FunFam" id="3.30.70.330:FF:000687">
    <property type="entry name" value="54S ribosomal protein L23, mitochondrial"/>
    <property type="match status" value="1"/>
</dbReference>
<dbReference type="PANTHER" id="PTHR12059">
    <property type="entry name" value="RIBOSOMAL PROTEIN L23-RELATED"/>
    <property type="match status" value="1"/>
</dbReference>
<keyword evidence="10" id="KW-1185">Reference proteome</keyword>
<evidence type="ECO:0000256" key="4">
    <source>
        <dbReference type="ARBA" id="ARBA00023128"/>
    </source>
</evidence>
<dbReference type="GO" id="GO:0003735">
    <property type="term" value="F:structural constituent of ribosome"/>
    <property type="evidence" value="ECO:0007669"/>
    <property type="project" value="InterPro"/>
</dbReference>
<comment type="caution">
    <text evidence="9">The sequence shown here is derived from an EMBL/GenBank/DDBJ whole genome shotgun (WGS) entry which is preliminary data.</text>
</comment>
<dbReference type="EMBL" id="JAUEPP010000007">
    <property type="protein sequence ID" value="KAK3339306.1"/>
    <property type="molecule type" value="Genomic_DNA"/>
</dbReference>
<dbReference type="Pfam" id="PF00276">
    <property type="entry name" value="Ribosomal_L23"/>
    <property type="match status" value="1"/>
</dbReference>
<evidence type="ECO:0000313" key="9">
    <source>
        <dbReference type="EMBL" id="KAK3339306.1"/>
    </source>
</evidence>
<proteinExistence type="inferred from homology"/>
<feature type="compositionally biased region" description="Low complexity" evidence="8">
    <location>
        <begin position="217"/>
        <end position="228"/>
    </location>
</feature>
<evidence type="ECO:0000256" key="1">
    <source>
        <dbReference type="ARBA" id="ARBA00004173"/>
    </source>
</evidence>
<name>A0AAE0MP24_9PEZI</name>
<keyword evidence="3" id="KW-0689">Ribosomal protein</keyword>
<evidence type="ECO:0000256" key="8">
    <source>
        <dbReference type="SAM" id="MobiDB-lite"/>
    </source>
</evidence>
<dbReference type="GO" id="GO:0005762">
    <property type="term" value="C:mitochondrial large ribosomal subunit"/>
    <property type="evidence" value="ECO:0007669"/>
    <property type="project" value="TreeGrafter"/>
</dbReference>